<evidence type="ECO:0000313" key="1">
    <source>
        <dbReference type="EMBL" id="XBP69518.1"/>
    </source>
</evidence>
<reference evidence="1" key="1">
    <citation type="submission" date="2024-05" db="EMBL/GenBank/DDBJ databases">
        <authorList>
            <person name="Bunk B."/>
            <person name="Swiderski J."/>
            <person name="Sproer C."/>
            <person name="Thiel V."/>
        </authorList>
    </citation>
    <scope>NUCLEOTIDE SEQUENCE</scope>
    <source>
        <strain evidence="1">DSM 17735</strain>
    </source>
</reference>
<organism evidence="1">
    <name type="scientific">Polaromonas hydrogenivorans</name>
    <dbReference type="NCBI Taxonomy" id="335476"/>
    <lineage>
        <taxon>Bacteria</taxon>
        <taxon>Pseudomonadati</taxon>
        <taxon>Pseudomonadota</taxon>
        <taxon>Betaproteobacteria</taxon>
        <taxon>Burkholderiales</taxon>
        <taxon>Comamonadaceae</taxon>
        <taxon>Polaromonas</taxon>
    </lineage>
</organism>
<name>A0AAU7LRH5_9BURK</name>
<evidence type="ECO:0008006" key="2">
    <source>
        <dbReference type="Google" id="ProtNLM"/>
    </source>
</evidence>
<dbReference type="AlphaFoldDB" id="A0AAU7LRH5"/>
<proteinExistence type="predicted"/>
<gene>
    <name evidence="1" type="ORF">ABLV49_16745</name>
</gene>
<sequence>MGSSSSGNHGGKRTTSDMRALDVRKLQRDGLLTPQRSVSLTWSRNGKPEATIDMQVRTDSVTLDYRQRDRGGEWQAMKYPVRLAWTPCTYGGQRAWWLCPAVGCGRRVAVLYGGSVFACRHCQRLADKSQRETPNDRAYRRANDLRDRLGWVPGVIHGAGVKPKGMHWRTYWRLRASHDANVMQTLAGLSA</sequence>
<accession>A0AAU7LRH5</accession>
<dbReference type="RefSeq" id="WP_349278192.1">
    <property type="nucleotide sequence ID" value="NZ_CBCSCU010000061.1"/>
</dbReference>
<dbReference type="EMBL" id="CP157675">
    <property type="protein sequence ID" value="XBP69518.1"/>
    <property type="molecule type" value="Genomic_DNA"/>
</dbReference>
<protein>
    <recommendedName>
        <fullName evidence="2">Transposase</fullName>
    </recommendedName>
</protein>